<dbReference type="Proteomes" id="UP000585614">
    <property type="component" value="Unassembled WGS sequence"/>
</dbReference>
<sequence>MIDCIRGIKDRDSKWLSHWPLDDWGIYRKKQGRRKASFVELLLERNSEVITPVKSQSQSETPVSPPCMPSLRAPTLLQFCRWYPIGISGPRYEGRRFISGIENYLKGISPWCTVSGLYYAGNYFTPEVFFAHGFVFHI</sequence>
<dbReference type="AlphaFoldDB" id="A0A7J7SXD6"/>
<accession>A0A7J7SXD6</accession>
<organism evidence="1 2">
    <name type="scientific">Rhinolophus ferrumequinum</name>
    <name type="common">Greater horseshoe bat</name>
    <dbReference type="NCBI Taxonomy" id="59479"/>
    <lineage>
        <taxon>Eukaryota</taxon>
        <taxon>Metazoa</taxon>
        <taxon>Chordata</taxon>
        <taxon>Craniata</taxon>
        <taxon>Vertebrata</taxon>
        <taxon>Euteleostomi</taxon>
        <taxon>Mammalia</taxon>
        <taxon>Eutheria</taxon>
        <taxon>Laurasiatheria</taxon>
        <taxon>Chiroptera</taxon>
        <taxon>Yinpterochiroptera</taxon>
        <taxon>Rhinolophoidea</taxon>
        <taxon>Rhinolophidae</taxon>
        <taxon>Rhinolophinae</taxon>
        <taxon>Rhinolophus</taxon>
    </lineage>
</organism>
<name>A0A7J7SXD6_RHIFE</name>
<gene>
    <name evidence="1" type="ORF">mRhiFer1_009019</name>
</gene>
<proteinExistence type="predicted"/>
<protein>
    <submittedName>
        <fullName evidence="1">Uncharacterized protein</fullName>
    </submittedName>
</protein>
<reference evidence="1 2" key="1">
    <citation type="journal article" date="2020" name="Nature">
        <title>Six reference-quality genomes reveal evolution of bat adaptations.</title>
        <authorList>
            <person name="Jebb D."/>
            <person name="Huang Z."/>
            <person name="Pippel M."/>
            <person name="Hughes G.M."/>
            <person name="Lavrichenko K."/>
            <person name="Devanna P."/>
            <person name="Winkler S."/>
            <person name="Jermiin L.S."/>
            <person name="Skirmuntt E.C."/>
            <person name="Katzourakis A."/>
            <person name="Burkitt-Gray L."/>
            <person name="Ray D.A."/>
            <person name="Sullivan K.A.M."/>
            <person name="Roscito J.G."/>
            <person name="Kirilenko B.M."/>
            <person name="Davalos L.M."/>
            <person name="Corthals A.P."/>
            <person name="Power M.L."/>
            <person name="Jones G."/>
            <person name="Ransome R.D."/>
            <person name="Dechmann D.K.N."/>
            <person name="Locatelli A.G."/>
            <person name="Puechmaille S.J."/>
            <person name="Fedrigo O."/>
            <person name="Jarvis E.D."/>
            <person name="Hiller M."/>
            <person name="Vernes S.C."/>
            <person name="Myers E.W."/>
            <person name="Teeling E.C."/>
        </authorList>
    </citation>
    <scope>NUCLEOTIDE SEQUENCE [LARGE SCALE GENOMIC DNA]</scope>
    <source>
        <strain evidence="1">MRhiFer1</strain>
        <tissue evidence="1">Lung</tissue>
    </source>
</reference>
<dbReference type="EMBL" id="JACAGC010000021">
    <property type="protein sequence ID" value="KAF6293108.1"/>
    <property type="molecule type" value="Genomic_DNA"/>
</dbReference>
<evidence type="ECO:0000313" key="1">
    <source>
        <dbReference type="EMBL" id="KAF6293108.1"/>
    </source>
</evidence>
<evidence type="ECO:0000313" key="2">
    <source>
        <dbReference type="Proteomes" id="UP000585614"/>
    </source>
</evidence>
<comment type="caution">
    <text evidence="1">The sequence shown here is derived from an EMBL/GenBank/DDBJ whole genome shotgun (WGS) entry which is preliminary data.</text>
</comment>